<protein>
    <submittedName>
        <fullName evidence="1">Uncharacterized protein</fullName>
    </submittedName>
</protein>
<evidence type="ECO:0000313" key="1">
    <source>
        <dbReference type="EMBL" id="MCW6035576.1"/>
    </source>
</evidence>
<keyword evidence="2" id="KW-1185">Reference proteome</keyword>
<dbReference type="Proteomes" id="UP001526426">
    <property type="component" value="Unassembled WGS sequence"/>
</dbReference>
<organism evidence="1 2">
    <name type="scientific">Spirulina subsalsa FACHB-351</name>
    <dbReference type="NCBI Taxonomy" id="234711"/>
    <lineage>
        <taxon>Bacteria</taxon>
        <taxon>Bacillati</taxon>
        <taxon>Cyanobacteriota</taxon>
        <taxon>Cyanophyceae</taxon>
        <taxon>Spirulinales</taxon>
        <taxon>Spirulinaceae</taxon>
        <taxon>Spirulina</taxon>
    </lineage>
</organism>
<reference evidence="1 2" key="1">
    <citation type="submission" date="2021-08" db="EMBL/GenBank/DDBJ databases">
        <title>Draft genome sequence of Spirulina subsalsa with high tolerance to salinity and hype-accumulation of phycocyanin.</title>
        <authorList>
            <person name="Pei H."/>
            <person name="Jiang L."/>
        </authorList>
    </citation>
    <scope>NUCLEOTIDE SEQUENCE [LARGE SCALE GENOMIC DNA]</scope>
    <source>
        <strain evidence="1 2">FACHB-351</strain>
    </source>
</reference>
<evidence type="ECO:0000313" key="2">
    <source>
        <dbReference type="Proteomes" id="UP001526426"/>
    </source>
</evidence>
<accession>A0ABT3L248</accession>
<name>A0ABT3L248_9CYAN</name>
<gene>
    <name evidence="1" type="ORF">K4A83_04710</name>
</gene>
<sequence>MFSVCEKEGAVGEELAALQWFEGAAQLGGGCGFRGVFVGTWGVPGWGVVGGAAKW</sequence>
<proteinExistence type="predicted"/>
<comment type="caution">
    <text evidence="1">The sequence shown here is derived from an EMBL/GenBank/DDBJ whole genome shotgun (WGS) entry which is preliminary data.</text>
</comment>
<dbReference type="EMBL" id="JAIHOM010000016">
    <property type="protein sequence ID" value="MCW6035576.1"/>
    <property type="molecule type" value="Genomic_DNA"/>
</dbReference>